<feature type="transmembrane region" description="Helical" evidence="2">
    <location>
        <begin position="124"/>
        <end position="154"/>
    </location>
</feature>
<dbReference type="SUPFAM" id="SSF58069">
    <property type="entry name" value="Virus ectodomain"/>
    <property type="match status" value="1"/>
</dbReference>
<organism evidence="4 5">
    <name type="scientific">Phyllostomus discolor</name>
    <name type="common">pale spear-nosed bat</name>
    <dbReference type="NCBI Taxonomy" id="89673"/>
    <lineage>
        <taxon>Eukaryota</taxon>
        <taxon>Metazoa</taxon>
        <taxon>Chordata</taxon>
        <taxon>Craniata</taxon>
        <taxon>Vertebrata</taxon>
        <taxon>Euteleostomi</taxon>
        <taxon>Mammalia</taxon>
        <taxon>Eutheria</taxon>
        <taxon>Laurasiatheria</taxon>
        <taxon>Chiroptera</taxon>
        <taxon>Yangochiroptera</taxon>
        <taxon>Phyllostomidae</taxon>
        <taxon>Phyllostominae</taxon>
        <taxon>Phyllostomus</taxon>
    </lineage>
</organism>
<name>A0A834ECU4_9CHIR</name>
<evidence type="ECO:0000313" key="5">
    <source>
        <dbReference type="Proteomes" id="UP000664940"/>
    </source>
</evidence>
<keyword evidence="1" id="KW-1015">Disulfide bond</keyword>
<dbReference type="AlphaFoldDB" id="A0A834ECU4"/>
<dbReference type="Pfam" id="PF00429">
    <property type="entry name" value="TLV_coat"/>
    <property type="match status" value="1"/>
</dbReference>
<accession>A0A834ECU4</accession>
<evidence type="ECO:0000256" key="3">
    <source>
        <dbReference type="SAM" id="SignalP"/>
    </source>
</evidence>
<keyword evidence="2" id="KW-0472">Membrane</keyword>
<dbReference type="PANTHER" id="PTHR10424">
    <property type="entry name" value="VIRAL ENVELOPE PROTEIN"/>
    <property type="match status" value="1"/>
</dbReference>
<gene>
    <name evidence="4" type="ORF">HJG60_010917</name>
</gene>
<keyword evidence="3" id="KW-0732">Signal</keyword>
<dbReference type="EMBL" id="JABVXQ010000005">
    <property type="protein sequence ID" value="KAF6109687.1"/>
    <property type="molecule type" value="Genomic_DNA"/>
</dbReference>
<feature type="chain" id="PRO_5032302407" evidence="3">
    <location>
        <begin position="17"/>
        <end position="203"/>
    </location>
</feature>
<evidence type="ECO:0000256" key="1">
    <source>
        <dbReference type="ARBA" id="ARBA00023157"/>
    </source>
</evidence>
<keyword evidence="2" id="KW-1133">Transmembrane helix</keyword>
<sequence length="203" mass="22390">MVGLSFVTSLIGTGLGSSGLAVSLQSTKEIREELKQAVEASALSMASLERQVTSLARVAQQNRWALDLLTEEKGGTCLFLQEECCYYVNESGIVEENIGKLKDIHQRLESVSSPDGTYSWWQSIFFPILASILGPLVILFLALTIGPCLLCTVVQQIETTVTRQAATKILTLQRHDYRRLLPPEVESEYADYNTDARTDTSAV</sequence>
<evidence type="ECO:0000313" key="4">
    <source>
        <dbReference type="EMBL" id="KAF6109687.1"/>
    </source>
</evidence>
<comment type="caution">
    <text evidence="4">The sequence shown here is derived from an EMBL/GenBank/DDBJ whole genome shotgun (WGS) entry which is preliminary data.</text>
</comment>
<evidence type="ECO:0000256" key="2">
    <source>
        <dbReference type="SAM" id="Phobius"/>
    </source>
</evidence>
<dbReference type="Proteomes" id="UP000664940">
    <property type="component" value="Unassembled WGS sequence"/>
</dbReference>
<dbReference type="PANTHER" id="PTHR10424:SF73">
    <property type="entry name" value="ENDOGENOUS RETROVIRUS GROUP FC1 ENV POLYPROTEIN-RELATED"/>
    <property type="match status" value="1"/>
</dbReference>
<protein>
    <submittedName>
        <fullName evidence="4">Uncharacterized protein</fullName>
    </submittedName>
</protein>
<keyword evidence="2" id="KW-0812">Transmembrane</keyword>
<dbReference type="InterPro" id="IPR018154">
    <property type="entry name" value="TLV/ENV_coat_polyprotein"/>
</dbReference>
<dbReference type="Gene3D" id="1.10.287.210">
    <property type="match status" value="1"/>
</dbReference>
<reference evidence="4 5" key="1">
    <citation type="journal article" date="2020" name="Nature">
        <title>Six reference-quality genomes reveal evolution of bat adaptations.</title>
        <authorList>
            <person name="Jebb D."/>
            <person name="Huang Z."/>
            <person name="Pippel M."/>
            <person name="Hughes G.M."/>
            <person name="Lavrichenko K."/>
            <person name="Devanna P."/>
            <person name="Winkler S."/>
            <person name="Jermiin L.S."/>
            <person name="Skirmuntt E.C."/>
            <person name="Katzourakis A."/>
            <person name="Burkitt-Gray L."/>
            <person name="Ray D.A."/>
            <person name="Sullivan K.A.M."/>
            <person name="Roscito J.G."/>
            <person name="Kirilenko B.M."/>
            <person name="Davalos L.M."/>
            <person name="Corthals A.P."/>
            <person name="Power M.L."/>
            <person name="Jones G."/>
            <person name="Ransome R.D."/>
            <person name="Dechmann D.K.N."/>
            <person name="Locatelli A.G."/>
            <person name="Puechmaille S.J."/>
            <person name="Fedrigo O."/>
            <person name="Jarvis E.D."/>
            <person name="Hiller M."/>
            <person name="Vernes S.C."/>
            <person name="Myers E.W."/>
            <person name="Teeling E.C."/>
        </authorList>
    </citation>
    <scope>NUCLEOTIDE SEQUENCE [LARGE SCALE GENOMIC DNA]</scope>
    <source>
        <strain evidence="4">Bat1K_MPI-CBG_1</strain>
    </source>
</reference>
<proteinExistence type="predicted"/>
<feature type="signal peptide" evidence="3">
    <location>
        <begin position="1"/>
        <end position="16"/>
    </location>
</feature>